<gene>
    <name evidence="1" type="ORF">HNQ88_001708</name>
</gene>
<dbReference type="EMBL" id="JAVDQD010000002">
    <property type="protein sequence ID" value="MDR6238671.1"/>
    <property type="molecule type" value="Genomic_DNA"/>
</dbReference>
<dbReference type="RefSeq" id="WP_309938179.1">
    <property type="nucleotide sequence ID" value="NZ_AP025305.1"/>
</dbReference>
<reference evidence="1" key="1">
    <citation type="submission" date="2023-07" db="EMBL/GenBank/DDBJ databases">
        <title>Genomic Encyclopedia of Type Strains, Phase IV (KMG-IV): sequencing the most valuable type-strain genomes for metagenomic binning, comparative biology and taxonomic classification.</title>
        <authorList>
            <person name="Goeker M."/>
        </authorList>
    </citation>
    <scope>NUCLEOTIDE SEQUENCE</scope>
    <source>
        <strain evidence="1">DSM 26174</strain>
    </source>
</reference>
<protein>
    <submittedName>
        <fullName evidence="1">Uncharacterized protein</fullName>
    </submittedName>
</protein>
<sequence>MAITFALALSYLNKSSFHYHESESGIVIHTHFYIADGDENPGEPADHEHSNELLHYLEFSESAISSITCVNYTIEFIEHFHAHTKSLYNTAIYFSKLFHVLHYHGPPQSAK</sequence>
<dbReference type="Proteomes" id="UP001185092">
    <property type="component" value="Unassembled WGS sequence"/>
</dbReference>
<dbReference type="AlphaFoldDB" id="A0AAE3XJ33"/>
<comment type="caution">
    <text evidence="1">The sequence shown here is derived from an EMBL/GenBank/DDBJ whole genome shotgun (WGS) entry which is preliminary data.</text>
</comment>
<evidence type="ECO:0000313" key="1">
    <source>
        <dbReference type="EMBL" id="MDR6238671.1"/>
    </source>
</evidence>
<accession>A0AAE3XJ33</accession>
<name>A0AAE3XJ33_9BACT</name>
<evidence type="ECO:0000313" key="2">
    <source>
        <dbReference type="Proteomes" id="UP001185092"/>
    </source>
</evidence>
<organism evidence="1 2">
    <name type="scientific">Aureibacter tunicatorum</name>
    <dbReference type="NCBI Taxonomy" id="866807"/>
    <lineage>
        <taxon>Bacteria</taxon>
        <taxon>Pseudomonadati</taxon>
        <taxon>Bacteroidota</taxon>
        <taxon>Cytophagia</taxon>
        <taxon>Cytophagales</taxon>
        <taxon>Persicobacteraceae</taxon>
        <taxon>Aureibacter</taxon>
    </lineage>
</organism>
<proteinExistence type="predicted"/>
<keyword evidence="2" id="KW-1185">Reference proteome</keyword>